<evidence type="ECO:0008006" key="3">
    <source>
        <dbReference type="Google" id="ProtNLM"/>
    </source>
</evidence>
<accession>A0ABU5Q9K6</accession>
<dbReference type="Proteomes" id="UP001302949">
    <property type="component" value="Unassembled WGS sequence"/>
</dbReference>
<proteinExistence type="predicted"/>
<name>A0ABU5Q9K6_9BACT</name>
<organism evidence="1 2">
    <name type="scientific">Arcicella rigui</name>
    <dbReference type="NCBI Taxonomy" id="797020"/>
    <lineage>
        <taxon>Bacteria</taxon>
        <taxon>Pseudomonadati</taxon>
        <taxon>Bacteroidota</taxon>
        <taxon>Cytophagia</taxon>
        <taxon>Cytophagales</taxon>
        <taxon>Flectobacillaceae</taxon>
        <taxon>Arcicella</taxon>
    </lineage>
</organism>
<keyword evidence="2" id="KW-1185">Reference proteome</keyword>
<sequence length="177" mass="20544">MKYLYILLVLFCNACNNENNKLECYQLLLTKLKNEKKYNEVMSTAMINLPNIVNSDSKRKLNDPSYIETTLIDDAVFFNTNRNKCLLLVLQKTSKDLKLDQVLIIQGTYNRNKWEFSYDRLPLVPEVIYSVNKTIKGGKPISNSFEYLSNEGRKFVLTAGVIKSNVCEIDNNYWFGE</sequence>
<evidence type="ECO:0000313" key="2">
    <source>
        <dbReference type="Proteomes" id="UP001302949"/>
    </source>
</evidence>
<protein>
    <recommendedName>
        <fullName evidence="3">Lipoprotein</fullName>
    </recommendedName>
</protein>
<dbReference type="RefSeq" id="WP_323296676.1">
    <property type="nucleotide sequence ID" value="NZ_JAYFUM010000010.1"/>
</dbReference>
<gene>
    <name evidence="1" type="ORF">VB248_10255</name>
</gene>
<reference evidence="1 2" key="1">
    <citation type="submission" date="2023-12" db="EMBL/GenBank/DDBJ databases">
        <title>Novel species of the genus Arcicella isolated from rivers.</title>
        <authorList>
            <person name="Lu H."/>
        </authorList>
    </citation>
    <scope>NUCLEOTIDE SEQUENCE [LARGE SCALE GENOMIC DNA]</scope>
    <source>
        <strain evidence="1 2">KCTC 23307</strain>
    </source>
</reference>
<comment type="caution">
    <text evidence="1">The sequence shown here is derived from an EMBL/GenBank/DDBJ whole genome shotgun (WGS) entry which is preliminary data.</text>
</comment>
<dbReference type="EMBL" id="JAYFUM010000010">
    <property type="protein sequence ID" value="MEA5139520.1"/>
    <property type="molecule type" value="Genomic_DNA"/>
</dbReference>
<evidence type="ECO:0000313" key="1">
    <source>
        <dbReference type="EMBL" id="MEA5139520.1"/>
    </source>
</evidence>